<sequence length="135" mass="14682">MIKWAGWLISFVGAAHTILALTLEKAARHAGAWFSGELWGEDLSAMSPANSAYWLSLSSFGIPLLLVGLLVLWLDRRAIVPPTFVAWTLAALTVCDAVILGPTPGLLILVAVVLMLVEARRTRIPDGARVRQPRR</sequence>
<proteinExistence type="predicted"/>
<evidence type="ECO:0000313" key="3">
    <source>
        <dbReference type="Proteomes" id="UP000621210"/>
    </source>
</evidence>
<dbReference type="AlphaFoldDB" id="A0A926L524"/>
<dbReference type="Proteomes" id="UP000621210">
    <property type="component" value="Unassembled WGS sequence"/>
</dbReference>
<feature type="transmembrane region" description="Helical" evidence="1">
    <location>
        <begin position="84"/>
        <end position="117"/>
    </location>
</feature>
<dbReference type="RefSeq" id="WP_188182681.1">
    <property type="nucleotide sequence ID" value="NZ_JACVQF010000200.1"/>
</dbReference>
<gene>
    <name evidence="2" type="ORF">H0H10_21655</name>
</gene>
<comment type="caution">
    <text evidence="2">The sequence shown here is derived from an EMBL/GenBank/DDBJ whole genome shotgun (WGS) entry which is preliminary data.</text>
</comment>
<name>A0A926L524_9ACTN</name>
<dbReference type="EMBL" id="JACVQF010000200">
    <property type="protein sequence ID" value="MBD0421726.1"/>
    <property type="molecule type" value="Genomic_DNA"/>
</dbReference>
<evidence type="ECO:0000313" key="2">
    <source>
        <dbReference type="EMBL" id="MBD0421726.1"/>
    </source>
</evidence>
<evidence type="ECO:0000256" key="1">
    <source>
        <dbReference type="SAM" id="Phobius"/>
    </source>
</evidence>
<organism evidence="2 3">
    <name type="scientific">Streptomyces griseicoloratus</name>
    <dbReference type="NCBI Taxonomy" id="2752516"/>
    <lineage>
        <taxon>Bacteria</taxon>
        <taxon>Bacillati</taxon>
        <taxon>Actinomycetota</taxon>
        <taxon>Actinomycetes</taxon>
        <taxon>Kitasatosporales</taxon>
        <taxon>Streptomycetaceae</taxon>
        <taxon>Streptomyces</taxon>
    </lineage>
</organism>
<keyword evidence="1" id="KW-1133">Transmembrane helix</keyword>
<reference evidence="2" key="2">
    <citation type="submission" date="2020-09" db="EMBL/GenBank/DDBJ databases">
        <authorList>
            <person name="Luo X."/>
        </authorList>
    </citation>
    <scope>NUCLEOTIDE SEQUENCE</scope>
    <source>
        <strain evidence="2">TRM S81-3</strain>
    </source>
</reference>
<dbReference type="Pfam" id="PF20064">
    <property type="entry name" value="DUF6463"/>
    <property type="match status" value="1"/>
</dbReference>
<accession>A0A926L524</accession>
<keyword evidence="1" id="KW-0472">Membrane</keyword>
<protein>
    <submittedName>
        <fullName evidence="2">Uncharacterized protein</fullName>
    </submittedName>
</protein>
<keyword evidence="1" id="KW-0812">Transmembrane</keyword>
<reference evidence="2" key="1">
    <citation type="submission" date="2020-09" db="EMBL/GenBank/DDBJ databases">
        <title>Streptomyces grisecoloratus sp. nov., isolated from cotton soil.</title>
        <authorList>
            <person name="Xing L."/>
        </authorList>
    </citation>
    <scope>NUCLEOTIDE SEQUENCE</scope>
    <source>
        <strain evidence="2">TRM S81-3</strain>
    </source>
</reference>
<feature type="transmembrane region" description="Helical" evidence="1">
    <location>
        <begin position="52"/>
        <end position="72"/>
    </location>
</feature>
<dbReference type="InterPro" id="IPR045590">
    <property type="entry name" value="DUF6463"/>
</dbReference>
<keyword evidence="3" id="KW-1185">Reference proteome</keyword>